<gene>
    <name evidence="2" type="ORF">ABHD89_001986</name>
</gene>
<dbReference type="GO" id="GO:0008168">
    <property type="term" value="F:methyltransferase activity"/>
    <property type="evidence" value="ECO:0007669"/>
    <property type="project" value="UniProtKB-KW"/>
</dbReference>
<sequence>MTVKTTKSNSLQSLIESKPNLVDHFYNDAPSLHFAKSATGAYIPPAFTNWREEQQSWSKAVALLHQSHHMPELFVEGPDAEKFLMKYTVNKFNNFTEGRAKQLVAVTPSGYLIGDCIAHNLDDDKYELISGMPLQNWLLYNAEKGEFDVKLTQDMPSHLRKSGERTFWRFQLVGPNAGPLFEALIDEPLEEKIKFFRTKRVKIRGCDVLVHRHDMTGHEGVEISGPFEDEKTVRDAILEVGKDFGLKPVGTQAYFTTSFASGFMAHPMPGIYTDPALEDYRNWLKEDGWEAHSEIGGSYVTDNIEDYYVTPFDLGYGHVIDFERDFVGKEALQNFPEDKKRKKVCLVWSREDVKKIYDSQLGTGKRYKALELPVTNFAWNQYDEVKSEDGAFAGVSCHAGYVDPVGDFQSIAMVKPEFSEPGTELVLTWGEINGGSRKPQVESHEQTTIKVTVAPEFYSTKSPGINND</sequence>
<name>A0ABV2EB80_9STAP</name>
<protein>
    <submittedName>
        <fullName evidence="2">Syringate O-demethylase/vanillate/3-O-methylgallate O-demethylase</fullName>
        <ecNumber evidence="2">2.1.1.-</ecNumber>
    </submittedName>
</protein>
<dbReference type="InterPro" id="IPR028896">
    <property type="entry name" value="GcvT/YgfZ/DmdA"/>
</dbReference>
<dbReference type="EC" id="2.1.1.-" evidence="2"/>
<comment type="caution">
    <text evidence="2">The sequence shown here is derived from an EMBL/GenBank/DDBJ whole genome shotgun (WGS) entry which is preliminary data.</text>
</comment>
<reference evidence="2 3" key="1">
    <citation type="submission" date="2024-05" db="EMBL/GenBank/DDBJ databases">
        <title>Genomic Encyclopedia of Type Strains, Phase IV (KMG-IV): sequencing the most valuable type-strain genomes for metagenomic binning, comparative biology and taxonomic classification.</title>
        <authorList>
            <person name="Goeker M."/>
        </authorList>
    </citation>
    <scope>NUCLEOTIDE SEQUENCE [LARGE SCALE GENOMIC DNA]</scope>
    <source>
        <strain evidence="2 3">DSM 25286</strain>
    </source>
</reference>
<dbReference type="PANTHER" id="PTHR43757">
    <property type="entry name" value="AMINOMETHYLTRANSFERASE"/>
    <property type="match status" value="1"/>
</dbReference>
<dbReference type="Proteomes" id="UP001549019">
    <property type="component" value="Unassembled WGS sequence"/>
</dbReference>
<dbReference type="PANTHER" id="PTHR43757:SF2">
    <property type="entry name" value="AMINOMETHYLTRANSFERASE, MITOCHONDRIAL"/>
    <property type="match status" value="1"/>
</dbReference>
<dbReference type="EMBL" id="JBDZDV010000005">
    <property type="protein sequence ID" value="MET3111571.1"/>
    <property type="molecule type" value="Genomic_DNA"/>
</dbReference>
<dbReference type="SUPFAM" id="SSF103025">
    <property type="entry name" value="Folate-binding domain"/>
    <property type="match status" value="1"/>
</dbReference>
<evidence type="ECO:0000313" key="2">
    <source>
        <dbReference type="EMBL" id="MET3111571.1"/>
    </source>
</evidence>
<keyword evidence="3" id="KW-1185">Reference proteome</keyword>
<dbReference type="Pfam" id="PF01571">
    <property type="entry name" value="GCV_T"/>
    <property type="match status" value="1"/>
</dbReference>
<dbReference type="RefSeq" id="WP_230821336.1">
    <property type="nucleotide sequence ID" value="NZ_JAJNCU010000002.1"/>
</dbReference>
<feature type="domain" description="GCVT N-terminal" evidence="1">
    <location>
        <begin position="45"/>
        <end position="263"/>
    </location>
</feature>
<keyword evidence="2" id="KW-0808">Transferase</keyword>
<dbReference type="InterPro" id="IPR027266">
    <property type="entry name" value="TrmE/GcvT-like"/>
</dbReference>
<keyword evidence="2" id="KW-0489">Methyltransferase</keyword>
<dbReference type="Gene3D" id="3.30.1360.120">
    <property type="entry name" value="Probable tRNA modification gtpase trme, domain 1"/>
    <property type="match status" value="1"/>
</dbReference>
<proteinExistence type="predicted"/>
<dbReference type="InterPro" id="IPR006222">
    <property type="entry name" value="GCVT_N"/>
</dbReference>
<organism evidence="2 3">
    <name type="scientific">Salinicoccus halitifaciens</name>
    <dbReference type="NCBI Taxonomy" id="1073415"/>
    <lineage>
        <taxon>Bacteria</taxon>
        <taxon>Bacillati</taxon>
        <taxon>Bacillota</taxon>
        <taxon>Bacilli</taxon>
        <taxon>Bacillales</taxon>
        <taxon>Staphylococcaceae</taxon>
        <taxon>Salinicoccus</taxon>
    </lineage>
</organism>
<evidence type="ECO:0000313" key="3">
    <source>
        <dbReference type="Proteomes" id="UP001549019"/>
    </source>
</evidence>
<accession>A0ABV2EB80</accession>
<evidence type="ECO:0000259" key="1">
    <source>
        <dbReference type="Pfam" id="PF01571"/>
    </source>
</evidence>
<dbReference type="GO" id="GO:0032259">
    <property type="term" value="P:methylation"/>
    <property type="evidence" value="ECO:0007669"/>
    <property type="project" value="UniProtKB-KW"/>
</dbReference>